<evidence type="ECO:0000256" key="4">
    <source>
        <dbReference type="ARBA" id="ARBA00022989"/>
    </source>
</evidence>
<keyword evidence="5 6" id="KW-0472">Membrane</keyword>
<dbReference type="AlphaFoldDB" id="A0A1G2QH09"/>
<evidence type="ECO:0000313" key="10">
    <source>
        <dbReference type="Proteomes" id="UP000177838"/>
    </source>
</evidence>
<proteinExistence type="predicted"/>
<name>A0A1G2QH09_9BACT</name>
<dbReference type="InterPro" id="IPR025405">
    <property type="entry name" value="DUF4131"/>
</dbReference>
<dbReference type="Pfam" id="PF13567">
    <property type="entry name" value="DUF4131"/>
    <property type="match status" value="1"/>
</dbReference>
<evidence type="ECO:0000256" key="2">
    <source>
        <dbReference type="ARBA" id="ARBA00022475"/>
    </source>
</evidence>
<keyword evidence="2" id="KW-1003">Cell membrane</keyword>
<dbReference type="NCBIfam" id="TIGR00360">
    <property type="entry name" value="ComEC_N-term"/>
    <property type="match status" value="1"/>
</dbReference>
<feature type="domain" description="ComEC/Rec2-related protein" evidence="7">
    <location>
        <begin position="172"/>
        <end position="437"/>
    </location>
</feature>
<feature type="transmembrane region" description="Helical" evidence="6">
    <location>
        <begin position="356"/>
        <end position="380"/>
    </location>
</feature>
<evidence type="ECO:0000259" key="8">
    <source>
        <dbReference type="Pfam" id="PF13567"/>
    </source>
</evidence>
<feature type="transmembrane region" description="Helical" evidence="6">
    <location>
        <begin position="392"/>
        <end position="411"/>
    </location>
</feature>
<dbReference type="InterPro" id="IPR004477">
    <property type="entry name" value="ComEC_N"/>
</dbReference>
<feature type="transmembrane region" description="Helical" evidence="6">
    <location>
        <begin position="221"/>
        <end position="246"/>
    </location>
</feature>
<keyword evidence="4 6" id="KW-1133">Transmembrane helix</keyword>
<dbReference type="InterPro" id="IPR052159">
    <property type="entry name" value="Competence_DNA_uptake"/>
</dbReference>
<dbReference type="PANTHER" id="PTHR30619:SF1">
    <property type="entry name" value="RECOMBINATION PROTEIN 2"/>
    <property type="match status" value="1"/>
</dbReference>
<feature type="transmembrane region" description="Helical" evidence="6">
    <location>
        <begin position="193"/>
        <end position="215"/>
    </location>
</feature>
<sequence length="450" mass="48588">MRWQKVWPYLLVAAFLIGSALGVGQVESLLVKLDTTKWMASGGSAGFVGLIVAEPDERDQNIRLVVEPKGEQFKILVQVPPQSKVHYGDTVLVKGTLRRPVNFIADGGKEFDYVSYLKVRGIVYEVAFATVVKLESGGGSALKAKLYAVKNTFTKTLNQLIAEPASSLMAGLILGEHRGLGQKLEENFRRTGLSHIVVLSGYNMMIIAESIMLWFGTILSFGASLALGAVTIILFAMMVGGGPTVARASIMALAALLARATGRQYEAGVALFLAGALMVVVNPLVLVYDVGFQLSFLATLGLIYLAPLLEDKLSFIPKTLGWREVCVTTVAAQLAVLPWLLYVIGEVSLVSLLANVLVLPVIPPVMLFGLVTGLAGLVFYPTAYLFAWLVSLWLRYILLVVNLLAAIPGALLNGIAINLVLVVIIYLGYGLAIYFWTPSKLKTSSLFTIH</sequence>
<feature type="transmembrane region" description="Helical" evidence="6">
    <location>
        <begin position="38"/>
        <end position="53"/>
    </location>
</feature>
<gene>
    <name evidence="9" type="ORF">A2589_02855</name>
</gene>
<dbReference type="STRING" id="1802439.A2589_02855"/>
<evidence type="ECO:0000256" key="6">
    <source>
        <dbReference type="SAM" id="Phobius"/>
    </source>
</evidence>
<feature type="transmembrane region" description="Helical" evidence="6">
    <location>
        <begin position="292"/>
        <end position="309"/>
    </location>
</feature>
<evidence type="ECO:0000256" key="3">
    <source>
        <dbReference type="ARBA" id="ARBA00022692"/>
    </source>
</evidence>
<evidence type="ECO:0000313" key="9">
    <source>
        <dbReference type="EMBL" id="OHA59757.1"/>
    </source>
</evidence>
<dbReference type="Pfam" id="PF03772">
    <property type="entry name" value="Competence"/>
    <property type="match status" value="1"/>
</dbReference>
<dbReference type="GO" id="GO:0005886">
    <property type="term" value="C:plasma membrane"/>
    <property type="evidence" value="ECO:0007669"/>
    <property type="project" value="UniProtKB-SubCell"/>
</dbReference>
<comment type="subcellular location">
    <subcellularLocation>
        <location evidence="1">Cell membrane</location>
        <topology evidence="1">Multi-pass membrane protein</topology>
    </subcellularLocation>
</comment>
<dbReference type="PANTHER" id="PTHR30619">
    <property type="entry name" value="DNA INTERNALIZATION/COMPETENCE PROTEIN COMEC/REC2"/>
    <property type="match status" value="1"/>
</dbReference>
<evidence type="ECO:0000256" key="5">
    <source>
        <dbReference type="ARBA" id="ARBA00023136"/>
    </source>
</evidence>
<feature type="transmembrane region" description="Helical" evidence="6">
    <location>
        <begin position="417"/>
        <end position="436"/>
    </location>
</feature>
<feature type="transmembrane region" description="Helical" evidence="6">
    <location>
        <begin position="267"/>
        <end position="286"/>
    </location>
</feature>
<evidence type="ECO:0008006" key="11">
    <source>
        <dbReference type="Google" id="ProtNLM"/>
    </source>
</evidence>
<accession>A0A1G2QH09</accession>
<feature type="transmembrane region" description="Helical" evidence="6">
    <location>
        <begin position="321"/>
        <end position="344"/>
    </location>
</feature>
<reference evidence="9 10" key="1">
    <citation type="journal article" date="2016" name="Nat. Commun.">
        <title>Thousands of microbial genomes shed light on interconnected biogeochemical processes in an aquifer system.</title>
        <authorList>
            <person name="Anantharaman K."/>
            <person name="Brown C.T."/>
            <person name="Hug L.A."/>
            <person name="Sharon I."/>
            <person name="Castelle C.J."/>
            <person name="Probst A.J."/>
            <person name="Thomas B.C."/>
            <person name="Singh A."/>
            <person name="Wilkins M.J."/>
            <person name="Karaoz U."/>
            <person name="Brodie E.L."/>
            <person name="Williams K.H."/>
            <person name="Hubbard S.S."/>
            <person name="Banfield J.F."/>
        </authorList>
    </citation>
    <scope>NUCLEOTIDE SEQUENCE [LARGE SCALE GENOMIC DNA]</scope>
</reference>
<dbReference type="EMBL" id="MHTK01000005">
    <property type="protein sequence ID" value="OHA59757.1"/>
    <property type="molecule type" value="Genomic_DNA"/>
</dbReference>
<evidence type="ECO:0000259" key="7">
    <source>
        <dbReference type="Pfam" id="PF03772"/>
    </source>
</evidence>
<evidence type="ECO:0000256" key="1">
    <source>
        <dbReference type="ARBA" id="ARBA00004651"/>
    </source>
</evidence>
<comment type="caution">
    <text evidence="9">The sequence shown here is derived from an EMBL/GenBank/DDBJ whole genome shotgun (WGS) entry which is preliminary data.</text>
</comment>
<feature type="domain" description="DUF4131" evidence="8">
    <location>
        <begin position="2"/>
        <end position="126"/>
    </location>
</feature>
<protein>
    <recommendedName>
        <fullName evidence="11">ComEC/Rec2-related protein domain-containing protein</fullName>
    </recommendedName>
</protein>
<keyword evidence="3 6" id="KW-0812">Transmembrane</keyword>
<dbReference type="Proteomes" id="UP000177838">
    <property type="component" value="Unassembled WGS sequence"/>
</dbReference>
<organism evidence="9 10">
    <name type="scientific">Candidatus Vogelbacteria bacterium RIFOXYD1_FULL_46_19</name>
    <dbReference type="NCBI Taxonomy" id="1802439"/>
    <lineage>
        <taxon>Bacteria</taxon>
        <taxon>Candidatus Vogeliibacteriota</taxon>
    </lineage>
</organism>